<dbReference type="InterPro" id="IPR011990">
    <property type="entry name" value="TPR-like_helical_dom_sf"/>
</dbReference>
<dbReference type="GO" id="GO:0009279">
    <property type="term" value="C:cell outer membrane"/>
    <property type="evidence" value="ECO:0007669"/>
    <property type="project" value="UniProtKB-SubCell"/>
</dbReference>
<dbReference type="CDD" id="cd08977">
    <property type="entry name" value="SusD"/>
    <property type="match status" value="1"/>
</dbReference>
<dbReference type="EMBL" id="SWDX01000019">
    <property type="protein sequence ID" value="TKC55183.1"/>
    <property type="molecule type" value="Genomic_DNA"/>
</dbReference>
<dbReference type="Proteomes" id="UP000309594">
    <property type="component" value="Unassembled WGS sequence"/>
</dbReference>
<evidence type="ECO:0000256" key="3">
    <source>
        <dbReference type="ARBA" id="ARBA00022729"/>
    </source>
</evidence>
<evidence type="ECO:0000256" key="4">
    <source>
        <dbReference type="ARBA" id="ARBA00023136"/>
    </source>
</evidence>
<comment type="subcellular location">
    <subcellularLocation>
        <location evidence="1">Cell outer membrane</location>
    </subcellularLocation>
</comment>
<dbReference type="AlphaFoldDB" id="A0A4U1FZ46"/>
<evidence type="ECO:0000256" key="1">
    <source>
        <dbReference type="ARBA" id="ARBA00004442"/>
    </source>
</evidence>
<keyword evidence="4" id="KW-0472">Membrane</keyword>
<comment type="caution">
    <text evidence="8">The sequence shown here is derived from an EMBL/GenBank/DDBJ whole genome shotgun (WGS) entry which is preliminary data.</text>
</comment>
<keyword evidence="5" id="KW-0998">Cell outer membrane</keyword>
<evidence type="ECO:0000259" key="7">
    <source>
        <dbReference type="Pfam" id="PF14322"/>
    </source>
</evidence>
<evidence type="ECO:0000259" key="6">
    <source>
        <dbReference type="Pfam" id="PF07980"/>
    </source>
</evidence>
<keyword evidence="3" id="KW-0732">Signal</keyword>
<dbReference type="InterPro" id="IPR012944">
    <property type="entry name" value="SusD_RagB_dom"/>
</dbReference>
<feature type="domain" description="SusD-like N-terminal" evidence="7">
    <location>
        <begin position="119"/>
        <end position="239"/>
    </location>
</feature>
<dbReference type="InterPro" id="IPR033985">
    <property type="entry name" value="SusD-like_N"/>
</dbReference>
<evidence type="ECO:0000313" key="9">
    <source>
        <dbReference type="Proteomes" id="UP000309594"/>
    </source>
</evidence>
<protein>
    <submittedName>
        <fullName evidence="8">RagB/SusD family nutrient uptake outer membrane protein</fullName>
    </submittedName>
</protein>
<organism evidence="8 9">
    <name type="scientific">Pedobacter hiemivivus</name>
    <dbReference type="NCBI Taxonomy" id="2530454"/>
    <lineage>
        <taxon>Bacteria</taxon>
        <taxon>Pseudomonadati</taxon>
        <taxon>Bacteroidota</taxon>
        <taxon>Sphingobacteriia</taxon>
        <taxon>Sphingobacteriales</taxon>
        <taxon>Sphingobacteriaceae</taxon>
        <taxon>Pedobacter</taxon>
    </lineage>
</organism>
<feature type="domain" description="RagB/SusD" evidence="6">
    <location>
        <begin position="388"/>
        <end position="526"/>
    </location>
</feature>
<dbReference type="Pfam" id="PF14322">
    <property type="entry name" value="SusD-like_3"/>
    <property type="match status" value="1"/>
</dbReference>
<gene>
    <name evidence="8" type="ORF">FBD94_25440</name>
</gene>
<evidence type="ECO:0000313" key="8">
    <source>
        <dbReference type="EMBL" id="TKC55183.1"/>
    </source>
</evidence>
<evidence type="ECO:0000256" key="2">
    <source>
        <dbReference type="ARBA" id="ARBA00006275"/>
    </source>
</evidence>
<name>A0A4U1FZ46_9SPHI</name>
<comment type="similarity">
    <text evidence="2">Belongs to the SusD family.</text>
</comment>
<evidence type="ECO:0000256" key="5">
    <source>
        <dbReference type="ARBA" id="ARBA00023237"/>
    </source>
</evidence>
<sequence length="527" mass="60565">MYSSKMKLMMKRILYIIPLLVVLIANPGCKKFLNVEPVTSLSGNNYWKTAKDAEDFTKDVYRLFRTATMSNILLATGDFRNAPTKAGGTFPKRYDFDYMSGNDLKRTLAADATRTRPGYNAELEWYQARARYDMIPDWTPFYKVVQSANILYKEVDRIDDPAFSDKMKKQYRAEAVFMRCMAYFYLVRLYGDVPYYTNAYNQVPLGRTPLVTVFKSCIEDLQKVKDDLPWTYKDPANRAVRAMRGSADALMMHMNMWCASFDPNSALTYYKAVDELGLDIENIGMAEQGAYALLPIEQTYLVMFGRSQEGLFEIQLSSNYGEVSVDRRHKFSNSVAHLPFLTSTDRTVSELAYRSSYMKMIYPEGATDKRKNIWFDIADIYDESGKGIIYKFFNRAAPTQGDDDNPIIFRLADVILLHAEALAELGGEDGRAQDLLNRIRSRAGADLFPANPGDGKLKDAIYWERCKELMGEGHYYYDLVRTKRIMDPKYSYRPMAYSAFIAGAWTWPIASKALTNNPYMVLNNYWQ</sequence>
<dbReference type="Pfam" id="PF07980">
    <property type="entry name" value="SusD_RagB"/>
    <property type="match status" value="1"/>
</dbReference>
<dbReference type="Gene3D" id="1.25.40.390">
    <property type="match status" value="1"/>
</dbReference>
<proteinExistence type="inferred from homology"/>
<accession>A0A4U1FZ46</accession>
<dbReference type="SUPFAM" id="SSF48452">
    <property type="entry name" value="TPR-like"/>
    <property type="match status" value="1"/>
</dbReference>
<reference evidence="8 9" key="1">
    <citation type="submission" date="2019-04" db="EMBL/GenBank/DDBJ databases">
        <title>Pedobacter sp. RP-1-16 sp. nov., isolated from Arctic soil.</title>
        <authorList>
            <person name="Dahal R.H."/>
            <person name="Kim D.-U."/>
        </authorList>
    </citation>
    <scope>NUCLEOTIDE SEQUENCE [LARGE SCALE GENOMIC DNA]</scope>
    <source>
        <strain evidence="8 9">RP-1-16</strain>
    </source>
</reference>